<evidence type="ECO:0000313" key="1">
    <source>
        <dbReference type="EMBL" id="KAF9313872.1"/>
    </source>
</evidence>
<gene>
    <name evidence="1" type="ORF">BG006_004060</name>
</gene>
<evidence type="ECO:0000313" key="2">
    <source>
        <dbReference type="Proteomes" id="UP000696485"/>
    </source>
</evidence>
<sequence>MASKQRQLEDKGYDPAALAITLGSEREARKLQIYGATQERYIKWAVNRDVDPYTPNPTQLTNWLAFGVTTCNWKANTVNTYYKAIKQLYDDPSVFEKDMDSQAFLSVVKSDQVKELHELDVDLSPIRDFFLTQDVATLSMQELT</sequence>
<reference evidence="1" key="1">
    <citation type="journal article" date="2020" name="Fungal Divers.">
        <title>Resolving the Mortierellaceae phylogeny through synthesis of multi-gene phylogenetics and phylogenomics.</title>
        <authorList>
            <person name="Vandepol N."/>
            <person name="Liber J."/>
            <person name="Desiro A."/>
            <person name="Na H."/>
            <person name="Kennedy M."/>
            <person name="Barry K."/>
            <person name="Grigoriev I.V."/>
            <person name="Miller A.N."/>
            <person name="O'Donnell K."/>
            <person name="Stajich J.E."/>
            <person name="Bonito G."/>
        </authorList>
    </citation>
    <scope>NUCLEOTIDE SEQUENCE</scope>
    <source>
        <strain evidence="1">NVP1</strain>
    </source>
</reference>
<dbReference type="Proteomes" id="UP000696485">
    <property type="component" value="Unassembled WGS sequence"/>
</dbReference>
<protein>
    <submittedName>
        <fullName evidence="1">Uncharacterized protein</fullName>
    </submittedName>
</protein>
<feature type="non-terminal residue" evidence="1">
    <location>
        <position position="144"/>
    </location>
</feature>
<name>A0A9P5VFQ9_9FUNG</name>
<proteinExistence type="predicted"/>
<organism evidence="1 2">
    <name type="scientific">Podila minutissima</name>
    <dbReference type="NCBI Taxonomy" id="64525"/>
    <lineage>
        <taxon>Eukaryota</taxon>
        <taxon>Fungi</taxon>
        <taxon>Fungi incertae sedis</taxon>
        <taxon>Mucoromycota</taxon>
        <taxon>Mortierellomycotina</taxon>
        <taxon>Mortierellomycetes</taxon>
        <taxon>Mortierellales</taxon>
        <taxon>Mortierellaceae</taxon>
        <taxon>Podila</taxon>
    </lineage>
</organism>
<comment type="caution">
    <text evidence="1">The sequence shown here is derived from an EMBL/GenBank/DDBJ whole genome shotgun (WGS) entry which is preliminary data.</text>
</comment>
<dbReference type="EMBL" id="JAAAUY010002242">
    <property type="protein sequence ID" value="KAF9313872.1"/>
    <property type="molecule type" value="Genomic_DNA"/>
</dbReference>
<keyword evidence="2" id="KW-1185">Reference proteome</keyword>
<accession>A0A9P5VFQ9</accession>
<dbReference type="AlphaFoldDB" id="A0A9P5VFQ9"/>